<evidence type="ECO:0000256" key="3">
    <source>
        <dbReference type="ARBA" id="ARBA00022617"/>
    </source>
</evidence>
<sequence>MGEGLDVSSEVATALATAGLKLSPNHTGAFDLDDLNKHNAIEHDASLSRMDYDLGGEDQKFCPDTFNETLSYYNGATEIGLEEVAAARWGRVQSSMRHNPKFTYGAAQQFPTYFESAAYYQLLKNPTTRKASVDWIKIFFSEERLPYKEGWRLLNRIDGFSVAQNVLQLGLLTPERALDVAGD</sequence>
<comment type="caution">
    <text evidence="9">The sequence shown here is derived from an EMBL/GenBank/DDBJ whole genome shotgun (WGS) entry which is preliminary data.</text>
</comment>
<evidence type="ECO:0000256" key="4">
    <source>
        <dbReference type="ARBA" id="ARBA00022723"/>
    </source>
</evidence>
<keyword evidence="5" id="KW-0560">Oxidoreductase</keyword>
<evidence type="ECO:0000256" key="7">
    <source>
        <dbReference type="ARBA" id="ARBA00025795"/>
    </source>
</evidence>
<organism evidence="9 10">
    <name type="scientific">Neocucurbitaria cava</name>
    <dbReference type="NCBI Taxonomy" id="798079"/>
    <lineage>
        <taxon>Eukaryota</taxon>
        <taxon>Fungi</taxon>
        <taxon>Dikarya</taxon>
        <taxon>Ascomycota</taxon>
        <taxon>Pezizomycotina</taxon>
        <taxon>Dothideomycetes</taxon>
        <taxon>Pleosporomycetidae</taxon>
        <taxon>Pleosporales</taxon>
        <taxon>Pleosporineae</taxon>
        <taxon>Cucurbitariaceae</taxon>
        <taxon>Neocucurbitaria</taxon>
    </lineage>
</organism>
<gene>
    <name evidence="9" type="ORF">N0V83_002996</name>
</gene>
<keyword evidence="4" id="KW-0479">Metal-binding</keyword>
<evidence type="ECO:0000256" key="2">
    <source>
        <dbReference type="ARBA" id="ARBA00022559"/>
    </source>
</evidence>
<dbReference type="InterPro" id="IPR036851">
    <property type="entry name" value="Chloroperoxidase-like_sf"/>
</dbReference>
<comment type="similarity">
    <text evidence="7">Belongs to the chloroperoxidase family.</text>
</comment>
<comment type="cofactor">
    <cofactor evidence="1">
        <name>heme b</name>
        <dbReference type="ChEBI" id="CHEBI:60344"/>
    </cofactor>
</comment>
<evidence type="ECO:0000256" key="1">
    <source>
        <dbReference type="ARBA" id="ARBA00001970"/>
    </source>
</evidence>
<dbReference type="AlphaFoldDB" id="A0A9W8YCM6"/>
<accession>A0A9W8YCM6</accession>
<dbReference type="OrthoDB" id="407298at2759"/>
<keyword evidence="2" id="KW-0575">Peroxidase</keyword>
<dbReference type="Gene3D" id="1.10.489.10">
    <property type="entry name" value="Chloroperoxidase-like"/>
    <property type="match status" value="1"/>
</dbReference>
<dbReference type="PANTHER" id="PTHR33577">
    <property type="entry name" value="STERIGMATOCYSTIN BIOSYNTHESIS PEROXIDASE STCC-RELATED"/>
    <property type="match status" value="1"/>
</dbReference>
<protein>
    <recommendedName>
        <fullName evidence="8">Heme haloperoxidase family profile domain-containing protein</fullName>
    </recommendedName>
</protein>
<dbReference type="SUPFAM" id="SSF47571">
    <property type="entry name" value="Cloroperoxidase"/>
    <property type="match status" value="1"/>
</dbReference>
<evidence type="ECO:0000259" key="8">
    <source>
        <dbReference type="PROSITE" id="PS51405"/>
    </source>
</evidence>
<evidence type="ECO:0000256" key="5">
    <source>
        <dbReference type="ARBA" id="ARBA00023002"/>
    </source>
</evidence>
<dbReference type="InterPro" id="IPR000028">
    <property type="entry name" value="Chloroperoxidase"/>
</dbReference>
<evidence type="ECO:0000313" key="10">
    <source>
        <dbReference type="Proteomes" id="UP001140560"/>
    </source>
</evidence>
<dbReference type="Pfam" id="PF01328">
    <property type="entry name" value="Peroxidase_2"/>
    <property type="match status" value="1"/>
</dbReference>
<dbReference type="PANTHER" id="PTHR33577:SF9">
    <property type="entry name" value="PEROXIDASE STCC"/>
    <property type="match status" value="1"/>
</dbReference>
<evidence type="ECO:0000256" key="6">
    <source>
        <dbReference type="ARBA" id="ARBA00023004"/>
    </source>
</evidence>
<dbReference type="PROSITE" id="PS51405">
    <property type="entry name" value="HEME_HALOPEROXIDASE"/>
    <property type="match status" value="1"/>
</dbReference>
<keyword evidence="10" id="KW-1185">Reference proteome</keyword>
<reference evidence="9" key="1">
    <citation type="submission" date="2022-10" db="EMBL/GenBank/DDBJ databases">
        <title>Tapping the CABI collections for fungal endophytes: first genome assemblies for Collariella, Neodidymelliopsis, Ascochyta clinopodiicola, Didymella pomorum, Didymosphaeria variabile, Neocosmospora piperis and Neocucurbitaria cava.</title>
        <authorList>
            <person name="Hill R."/>
        </authorList>
    </citation>
    <scope>NUCLEOTIDE SEQUENCE</scope>
    <source>
        <strain evidence="9">IMI 356814</strain>
    </source>
</reference>
<proteinExistence type="inferred from homology"/>
<evidence type="ECO:0000313" key="9">
    <source>
        <dbReference type="EMBL" id="KAJ4374255.1"/>
    </source>
</evidence>
<name>A0A9W8YCM6_9PLEO</name>
<keyword evidence="3" id="KW-0349">Heme</keyword>
<keyword evidence="6" id="KW-0408">Iron</keyword>
<feature type="domain" description="Heme haloperoxidase family profile" evidence="8">
    <location>
        <begin position="1"/>
        <end position="182"/>
    </location>
</feature>
<dbReference type="EMBL" id="JAPEUY010000004">
    <property type="protein sequence ID" value="KAJ4374255.1"/>
    <property type="molecule type" value="Genomic_DNA"/>
</dbReference>
<dbReference type="GO" id="GO:0046872">
    <property type="term" value="F:metal ion binding"/>
    <property type="evidence" value="ECO:0007669"/>
    <property type="project" value="UniProtKB-KW"/>
</dbReference>
<dbReference type="Proteomes" id="UP001140560">
    <property type="component" value="Unassembled WGS sequence"/>
</dbReference>
<dbReference type="GO" id="GO:0004601">
    <property type="term" value="F:peroxidase activity"/>
    <property type="evidence" value="ECO:0007669"/>
    <property type="project" value="UniProtKB-KW"/>
</dbReference>